<keyword evidence="3 5" id="KW-0863">Zinc-finger</keyword>
<evidence type="ECO:0000256" key="3">
    <source>
        <dbReference type="ARBA" id="ARBA00022771"/>
    </source>
</evidence>
<gene>
    <name evidence="9" type="primary">siah-1</name>
    <name evidence="9" type="ORF">Bhyg_03810</name>
</gene>
<comment type="domain">
    <text evidence="6">The SBD domain (substrate-binding domain) mediates the interaction with substrate proteins. It is related to the TRAF family.</text>
</comment>
<dbReference type="GO" id="GO:0031624">
    <property type="term" value="F:ubiquitin conjugating enzyme binding"/>
    <property type="evidence" value="ECO:0007669"/>
    <property type="project" value="TreeGrafter"/>
</dbReference>
<dbReference type="SUPFAM" id="SSF49599">
    <property type="entry name" value="TRAF domain-like"/>
    <property type="match status" value="1"/>
</dbReference>
<dbReference type="EC" id="2.3.2.27" evidence="6"/>
<dbReference type="OrthoDB" id="4788989at2759"/>
<keyword evidence="6" id="KW-0833">Ubl conjugation pathway</keyword>
<name>A0A9Q0S9S0_9DIPT</name>
<evidence type="ECO:0000256" key="6">
    <source>
        <dbReference type="RuleBase" id="RU201113"/>
    </source>
</evidence>
<evidence type="ECO:0000313" key="10">
    <source>
        <dbReference type="Proteomes" id="UP001151699"/>
    </source>
</evidence>
<sequence>MTLDKYKCEYCRHIEDNVYKCTNSHLICEKCSVQFKNLCKGERSITSNFRENELKELVNFSWNTKKIISTMLQCKKLILSNIQTNPIQLLVKYETKPCLYHAFGCNLQVMCDDVAKHTAECQYRPYKCVGEIFGLWTCEWTGRQLDLPLHMNTNHKESLGDNFEFFQKSSVSFNPTESWKSINLVKAYGKHFIYYMYSDSAKRLIYFIIYLLGFKEDAKNYLIDFEIISKSSSFEKIKFVSRCYSDTENIPEVIESEKCAVLTHNTLKHFVKDGELHFRFIIKRKDDDEFTKKKQVADNVKVVTTTSSSKPAAHQPPKNKGTVKVNDVKKTGTIPSIIQPVLKPLQTDSALQISLGMPTPPPHQPQRSSINAVPDKELTSPCYSPSINKDDEKEVRRSDILKRSLSTGSCTSPLPPVQPYKNIDDKLFRRRYPENCLTKPAYRK</sequence>
<feature type="region of interest" description="Disordered" evidence="7">
    <location>
        <begin position="352"/>
        <end position="422"/>
    </location>
</feature>
<evidence type="ECO:0000256" key="1">
    <source>
        <dbReference type="ARBA" id="ARBA00009119"/>
    </source>
</evidence>
<dbReference type="Gene3D" id="2.60.210.10">
    <property type="entry name" value="Apoptosis, Tumor Necrosis Factor Receptor Associated Protein 2, Chain A"/>
    <property type="match status" value="1"/>
</dbReference>
<dbReference type="InterPro" id="IPR004162">
    <property type="entry name" value="SINA-like_animal"/>
</dbReference>
<dbReference type="Gene3D" id="3.30.40.10">
    <property type="entry name" value="Zinc/RING finger domain, C3HC4 (zinc finger)"/>
    <property type="match status" value="1"/>
</dbReference>
<keyword evidence="10" id="KW-1185">Reference proteome</keyword>
<dbReference type="GO" id="GO:0008270">
    <property type="term" value="F:zinc ion binding"/>
    <property type="evidence" value="ECO:0007669"/>
    <property type="project" value="UniProtKB-KW"/>
</dbReference>
<dbReference type="GO" id="GO:0043161">
    <property type="term" value="P:proteasome-mediated ubiquitin-dependent protein catabolic process"/>
    <property type="evidence" value="ECO:0007669"/>
    <property type="project" value="TreeGrafter"/>
</dbReference>
<protein>
    <recommendedName>
        <fullName evidence="6">E3 ubiquitin-protein ligase</fullName>
        <ecNumber evidence="6">2.3.2.27</ecNumber>
    </recommendedName>
</protein>
<evidence type="ECO:0000256" key="2">
    <source>
        <dbReference type="ARBA" id="ARBA00022723"/>
    </source>
</evidence>
<accession>A0A9Q0S9S0</accession>
<organism evidence="9 10">
    <name type="scientific">Pseudolycoriella hygida</name>
    <dbReference type="NCBI Taxonomy" id="35572"/>
    <lineage>
        <taxon>Eukaryota</taxon>
        <taxon>Metazoa</taxon>
        <taxon>Ecdysozoa</taxon>
        <taxon>Arthropoda</taxon>
        <taxon>Hexapoda</taxon>
        <taxon>Insecta</taxon>
        <taxon>Pterygota</taxon>
        <taxon>Neoptera</taxon>
        <taxon>Endopterygota</taxon>
        <taxon>Diptera</taxon>
        <taxon>Nematocera</taxon>
        <taxon>Sciaroidea</taxon>
        <taxon>Sciaridae</taxon>
        <taxon>Pseudolycoriella</taxon>
    </lineage>
</organism>
<dbReference type="PROSITE" id="PS51081">
    <property type="entry name" value="ZF_SIAH"/>
    <property type="match status" value="1"/>
</dbReference>
<reference evidence="9" key="1">
    <citation type="submission" date="2022-07" db="EMBL/GenBank/DDBJ databases">
        <authorList>
            <person name="Trinca V."/>
            <person name="Uliana J.V.C."/>
            <person name="Torres T.T."/>
            <person name="Ward R.J."/>
            <person name="Monesi N."/>
        </authorList>
    </citation>
    <scope>NUCLEOTIDE SEQUENCE</scope>
    <source>
        <strain evidence="9">HSMRA1968</strain>
        <tissue evidence="9">Whole embryos</tissue>
    </source>
</reference>
<dbReference type="GO" id="GO:0005737">
    <property type="term" value="C:cytoplasm"/>
    <property type="evidence" value="ECO:0007669"/>
    <property type="project" value="InterPro"/>
</dbReference>
<dbReference type="AlphaFoldDB" id="A0A9Q0S9S0"/>
<evidence type="ECO:0000256" key="5">
    <source>
        <dbReference type="PROSITE-ProRule" id="PRU00455"/>
    </source>
</evidence>
<keyword evidence="2 6" id="KW-0479">Metal-binding</keyword>
<comment type="caution">
    <text evidence="9">The sequence shown here is derived from an EMBL/GenBank/DDBJ whole genome shotgun (WGS) entry which is preliminary data.</text>
</comment>
<dbReference type="Pfam" id="PF03145">
    <property type="entry name" value="Sina_TRAF"/>
    <property type="match status" value="1"/>
</dbReference>
<comment type="pathway">
    <text evidence="6">Protein modification; protein ubiquitination.</text>
</comment>
<comment type="catalytic activity">
    <reaction evidence="6">
        <text>S-ubiquitinyl-[E2 ubiquitin-conjugating enzyme]-L-cysteine + [acceptor protein]-L-lysine = [E2 ubiquitin-conjugating enzyme]-L-cysteine + N(6)-ubiquitinyl-[acceptor protein]-L-lysine.</text>
        <dbReference type="EC" id="2.3.2.27"/>
    </reaction>
</comment>
<dbReference type="Pfam" id="PF21361">
    <property type="entry name" value="Sina_ZnF"/>
    <property type="match status" value="1"/>
</dbReference>
<feature type="domain" description="SIAH-type" evidence="8">
    <location>
        <begin position="93"/>
        <end position="156"/>
    </location>
</feature>
<evidence type="ECO:0000256" key="4">
    <source>
        <dbReference type="ARBA" id="ARBA00022833"/>
    </source>
</evidence>
<dbReference type="InterPro" id="IPR008974">
    <property type="entry name" value="TRAF-like"/>
</dbReference>
<proteinExistence type="inferred from homology"/>
<evidence type="ECO:0000313" key="9">
    <source>
        <dbReference type="EMBL" id="KAJ6648580.1"/>
    </source>
</evidence>
<dbReference type="EMBL" id="WJQU01000001">
    <property type="protein sequence ID" value="KAJ6648580.1"/>
    <property type="molecule type" value="Genomic_DNA"/>
</dbReference>
<comment type="function">
    <text evidence="6">E3 ubiquitin-protein ligase that mediates ubiquitination and subsequent proteasomal degradation of target proteins. E3 ubiquitin ligases accept ubiquitin from an E2 ubiquitin-conjugating enzyme in the form of a thioester and then directly transfers the ubiquitin to targeted substrates.</text>
</comment>
<dbReference type="PANTHER" id="PTHR45877">
    <property type="entry name" value="E3 UBIQUITIN-PROTEIN LIGASE SIAH2"/>
    <property type="match status" value="1"/>
</dbReference>
<keyword evidence="4 6" id="KW-0862">Zinc</keyword>
<dbReference type="InterPro" id="IPR013010">
    <property type="entry name" value="Znf_SIAH"/>
</dbReference>
<dbReference type="PANTHER" id="PTHR45877:SF2">
    <property type="entry name" value="E3 UBIQUITIN-PROTEIN LIGASE SINA-RELATED"/>
    <property type="match status" value="1"/>
</dbReference>
<feature type="compositionally biased region" description="Basic and acidic residues" evidence="7">
    <location>
        <begin position="388"/>
        <end position="402"/>
    </location>
</feature>
<dbReference type="InterPro" id="IPR013083">
    <property type="entry name" value="Znf_RING/FYVE/PHD"/>
</dbReference>
<feature type="region of interest" description="Disordered" evidence="7">
    <location>
        <begin position="305"/>
        <end position="324"/>
    </location>
</feature>
<dbReference type="Proteomes" id="UP001151699">
    <property type="component" value="Chromosome A"/>
</dbReference>
<comment type="domain">
    <text evidence="6">The RING-type zinc finger domain is essential for ubiquitin ligase activity.</text>
</comment>
<dbReference type="GO" id="GO:0061630">
    <property type="term" value="F:ubiquitin protein ligase activity"/>
    <property type="evidence" value="ECO:0007669"/>
    <property type="project" value="UniProtKB-EC"/>
</dbReference>
<comment type="similarity">
    <text evidence="1 6">Belongs to the SINA (Seven in absentia) family.</text>
</comment>
<dbReference type="InterPro" id="IPR018121">
    <property type="entry name" value="7-in-absentia-prot_TRAF-dom"/>
</dbReference>
<evidence type="ECO:0000259" key="8">
    <source>
        <dbReference type="PROSITE" id="PS51081"/>
    </source>
</evidence>
<evidence type="ECO:0000256" key="7">
    <source>
        <dbReference type="SAM" id="MobiDB-lite"/>
    </source>
</evidence>